<dbReference type="PANTHER" id="PTHR14958:SF29">
    <property type="entry name" value="INSOMNIAC, ISOFORM B"/>
    <property type="match status" value="1"/>
</dbReference>
<dbReference type="CDD" id="cd18362">
    <property type="entry name" value="BTB_POZ_KCTD2-like"/>
    <property type="match status" value="1"/>
</dbReference>
<dbReference type="FunFam" id="3.30.710.10:FF:000005">
    <property type="entry name" value="Potassium channel tetramerization domain-containing 17"/>
    <property type="match status" value="1"/>
</dbReference>
<dbReference type="Pfam" id="PF02214">
    <property type="entry name" value="BTB_2"/>
    <property type="match status" value="1"/>
</dbReference>
<name>A0A6A7FS10_9CRUS</name>
<feature type="region of interest" description="Disordered" evidence="1">
    <location>
        <begin position="1"/>
        <end position="29"/>
    </location>
</feature>
<dbReference type="GO" id="GO:0051260">
    <property type="term" value="P:protein homooligomerization"/>
    <property type="evidence" value="ECO:0007669"/>
    <property type="project" value="InterPro"/>
</dbReference>
<organism evidence="3">
    <name type="scientific">Hirondellea gigas</name>
    <dbReference type="NCBI Taxonomy" id="1518452"/>
    <lineage>
        <taxon>Eukaryota</taxon>
        <taxon>Metazoa</taxon>
        <taxon>Ecdysozoa</taxon>
        <taxon>Arthropoda</taxon>
        <taxon>Crustacea</taxon>
        <taxon>Multicrustacea</taxon>
        <taxon>Malacostraca</taxon>
        <taxon>Eumalacostraca</taxon>
        <taxon>Peracarida</taxon>
        <taxon>Amphipoda</taxon>
        <taxon>Amphilochidea</taxon>
        <taxon>Lysianassida</taxon>
        <taxon>Lysianassidira</taxon>
        <taxon>Lysianassoidea</taxon>
        <taxon>Lysianassidae</taxon>
        <taxon>Hirondellea</taxon>
    </lineage>
</organism>
<dbReference type="SMART" id="SM00225">
    <property type="entry name" value="BTB"/>
    <property type="match status" value="1"/>
</dbReference>
<dbReference type="PANTHER" id="PTHR14958">
    <property type="entry name" value="POTASSIUM CHANNEL TETRAMERISATION DOMAIN CONTAINING PROTEIN"/>
    <property type="match status" value="1"/>
</dbReference>
<evidence type="ECO:0000259" key="2">
    <source>
        <dbReference type="SMART" id="SM00225"/>
    </source>
</evidence>
<dbReference type="AlphaFoldDB" id="A0A6A7FS10"/>
<feature type="compositionally biased region" description="Basic residues" evidence="1">
    <location>
        <begin position="258"/>
        <end position="268"/>
    </location>
</feature>
<dbReference type="Gene3D" id="6.10.140.750">
    <property type="match status" value="1"/>
</dbReference>
<dbReference type="EMBL" id="IACT01002083">
    <property type="protein sequence ID" value="LAC21386.1"/>
    <property type="molecule type" value="mRNA"/>
</dbReference>
<reference evidence="3" key="1">
    <citation type="submission" date="2017-11" db="EMBL/GenBank/DDBJ databases">
        <title>The sensing device of the deep-sea amphipod.</title>
        <authorList>
            <person name="Kobayashi H."/>
            <person name="Nagahama T."/>
            <person name="Arai W."/>
            <person name="Sasagawa Y."/>
            <person name="Umeda M."/>
            <person name="Hayashi T."/>
            <person name="Nikaido I."/>
            <person name="Watanabe H."/>
            <person name="Oguri K."/>
            <person name="Kitazato H."/>
            <person name="Fujioka K."/>
            <person name="Kido Y."/>
            <person name="Takami H."/>
        </authorList>
    </citation>
    <scope>NUCLEOTIDE SEQUENCE</scope>
    <source>
        <tissue evidence="3">Whole body</tissue>
    </source>
</reference>
<sequence length="268" mass="30295">MDELPCLNESHSLSPDKRPTSPSLTNGTSHPCSNTVHCCLAAQSSDSRADLPNDSISKCSSNNKNNLNEWIRLNVGGTSFLTTRTTLCKDPNSLFCKLINEDMSDMVTDGKDEKGAIMIDRDPTYFVPILNFLRHGKMVINKDLAEEGVLEEAEFYNVTGMISLVKERLRERESERRERPQGKKHMYRVLQCHENELTQLISTMSDGWDFEQVINVGSQYSYGSDDQAEFLCVVSREYSAPGPVSPPPPPPPPLPQQQHHHHHHHHHH</sequence>
<dbReference type="GO" id="GO:0043161">
    <property type="term" value="P:proteasome-mediated ubiquitin-dependent protein catabolic process"/>
    <property type="evidence" value="ECO:0007669"/>
    <property type="project" value="TreeGrafter"/>
</dbReference>
<dbReference type="InterPro" id="IPR000210">
    <property type="entry name" value="BTB/POZ_dom"/>
</dbReference>
<feature type="compositionally biased region" description="Pro residues" evidence="1">
    <location>
        <begin position="243"/>
        <end position="255"/>
    </location>
</feature>
<dbReference type="InterPro" id="IPR003131">
    <property type="entry name" value="T1-type_BTB"/>
</dbReference>
<dbReference type="GO" id="GO:0031463">
    <property type="term" value="C:Cul3-RING ubiquitin ligase complex"/>
    <property type="evidence" value="ECO:0007669"/>
    <property type="project" value="TreeGrafter"/>
</dbReference>
<accession>A0A6A7FS10</accession>
<feature type="domain" description="BTB" evidence="2">
    <location>
        <begin position="69"/>
        <end position="173"/>
    </location>
</feature>
<feature type="compositionally biased region" description="Polar residues" evidence="1">
    <location>
        <begin position="20"/>
        <end position="29"/>
    </location>
</feature>
<evidence type="ECO:0000256" key="1">
    <source>
        <dbReference type="SAM" id="MobiDB-lite"/>
    </source>
</evidence>
<evidence type="ECO:0000313" key="3">
    <source>
        <dbReference type="EMBL" id="LAC21386.1"/>
    </source>
</evidence>
<dbReference type="Gene3D" id="3.30.710.10">
    <property type="entry name" value="Potassium Channel Kv1.1, Chain A"/>
    <property type="match status" value="1"/>
</dbReference>
<dbReference type="GO" id="GO:0097602">
    <property type="term" value="F:cullin family protein binding"/>
    <property type="evidence" value="ECO:0007669"/>
    <property type="project" value="TreeGrafter"/>
</dbReference>
<dbReference type="FunFam" id="3.30.70.2000:FF:000001">
    <property type="entry name" value="Potassium channel tetramerization domain-containing 17"/>
    <property type="match status" value="1"/>
</dbReference>
<protein>
    <submittedName>
        <fullName evidence="3">BTB/POZ domain-containing protein KCTD5-like</fullName>
    </submittedName>
</protein>
<dbReference type="Gene3D" id="3.30.70.2000">
    <property type="match status" value="1"/>
</dbReference>
<dbReference type="InterPro" id="IPR011333">
    <property type="entry name" value="SKP1/BTB/POZ_sf"/>
</dbReference>
<feature type="region of interest" description="Disordered" evidence="1">
    <location>
        <begin position="238"/>
        <end position="268"/>
    </location>
</feature>
<dbReference type="GO" id="GO:0005737">
    <property type="term" value="C:cytoplasm"/>
    <property type="evidence" value="ECO:0007669"/>
    <property type="project" value="TreeGrafter"/>
</dbReference>
<proteinExistence type="evidence at transcript level"/>
<dbReference type="SUPFAM" id="SSF54695">
    <property type="entry name" value="POZ domain"/>
    <property type="match status" value="1"/>
</dbReference>